<feature type="compositionally biased region" description="Polar residues" evidence="1">
    <location>
        <begin position="54"/>
        <end position="71"/>
    </location>
</feature>
<accession>A0A4Y7L9M7</accession>
<sequence>MFLRRQAVVEGSSAKGSYKKEMGRYRFGRSVLEPRIQGRNSAAIPSTDYHHYHQSTTQSSRLQASISSNSTSPPPLRHHPVGEFATANSTSHGSPSSYPQLHRSCILESCAVLGNIGSKGYKHSNYTRVESVQNRELLKADALFAQWATILYSFNYTRDGSSPLFIHYYMVRISSSRPRYPHCSHVFTPASRC</sequence>
<organism evidence="2 3">
    <name type="scientific">Papaver somniferum</name>
    <name type="common">Opium poppy</name>
    <dbReference type="NCBI Taxonomy" id="3469"/>
    <lineage>
        <taxon>Eukaryota</taxon>
        <taxon>Viridiplantae</taxon>
        <taxon>Streptophyta</taxon>
        <taxon>Embryophyta</taxon>
        <taxon>Tracheophyta</taxon>
        <taxon>Spermatophyta</taxon>
        <taxon>Magnoliopsida</taxon>
        <taxon>Ranunculales</taxon>
        <taxon>Papaveraceae</taxon>
        <taxon>Papaveroideae</taxon>
        <taxon>Papaver</taxon>
    </lineage>
</organism>
<name>A0A4Y7L9M7_PAPSO</name>
<dbReference type="Proteomes" id="UP000316621">
    <property type="component" value="Chromosome 10"/>
</dbReference>
<evidence type="ECO:0000313" key="3">
    <source>
        <dbReference type="Proteomes" id="UP000316621"/>
    </source>
</evidence>
<feature type="compositionally biased region" description="Polar residues" evidence="1">
    <location>
        <begin position="86"/>
        <end position="96"/>
    </location>
</feature>
<evidence type="ECO:0000313" key="2">
    <source>
        <dbReference type="EMBL" id="RZC81350.1"/>
    </source>
</evidence>
<dbReference type="Gramene" id="RZC81350">
    <property type="protein sequence ID" value="RZC81350"/>
    <property type="gene ID" value="C5167_043929"/>
</dbReference>
<protein>
    <submittedName>
        <fullName evidence="2">Uncharacterized protein</fullName>
    </submittedName>
</protein>
<evidence type="ECO:0000256" key="1">
    <source>
        <dbReference type="SAM" id="MobiDB-lite"/>
    </source>
</evidence>
<reference evidence="2 3" key="1">
    <citation type="journal article" date="2018" name="Science">
        <title>The opium poppy genome and morphinan production.</title>
        <authorList>
            <person name="Guo L."/>
            <person name="Winzer T."/>
            <person name="Yang X."/>
            <person name="Li Y."/>
            <person name="Ning Z."/>
            <person name="He Z."/>
            <person name="Teodor R."/>
            <person name="Lu Y."/>
            <person name="Bowser T.A."/>
            <person name="Graham I.A."/>
            <person name="Ye K."/>
        </authorList>
    </citation>
    <scope>NUCLEOTIDE SEQUENCE [LARGE SCALE GENOMIC DNA]</scope>
    <source>
        <strain evidence="3">cv. HN1</strain>
        <tissue evidence="2">Leaves</tissue>
    </source>
</reference>
<dbReference type="AlphaFoldDB" id="A0A4Y7L9M7"/>
<dbReference type="EMBL" id="CM010724">
    <property type="protein sequence ID" value="RZC81350.1"/>
    <property type="molecule type" value="Genomic_DNA"/>
</dbReference>
<keyword evidence="3" id="KW-1185">Reference proteome</keyword>
<proteinExistence type="predicted"/>
<feature type="region of interest" description="Disordered" evidence="1">
    <location>
        <begin position="44"/>
        <end position="96"/>
    </location>
</feature>
<gene>
    <name evidence="2" type="ORF">C5167_043929</name>
</gene>